<dbReference type="PROSITE" id="PS50968">
    <property type="entry name" value="BIOTINYL_LIPOYL"/>
    <property type="match status" value="1"/>
</dbReference>
<dbReference type="PROSITE" id="PS50979">
    <property type="entry name" value="BC"/>
    <property type="match status" value="1"/>
</dbReference>
<evidence type="ECO:0000256" key="3">
    <source>
        <dbReference type="ARBA" id="ARBA00022598"/>
    </source>
</evidence>
<evidence type="ECO:0000256" key="1">
    <source>
        <dbReference type="ARBA" id="ARBA00001953"/>
    </source>
</evidence>
<keyword evidence="5 8" id="KW-0067">ATP-binding</keyword>
<evidence type="ECO:0000259" key="12">
    <source>
        <dbReference type="PROSITE" id="PS50979"/>
    </source>
</evidence>
<dbReference type="PROSITE" id="PS00188">
    <property type="entry name" value="BIOTIN"/>
    <property type="match status" value="1"/>
</dbReference>
<dbReference type="InterPro" id="IPR011053">
    <property type="entry name" value="Single_hybrid_motif"/>
</dbReference>
<feature type="domain" description="Lipoyl-binding" evidence="10">
    <location>
        <begin position="522"/>
        <end position="599"/>
    </location>
</feature>
<comment type="catalytic activity">
    <reaction evidence="7">
        <text>N(6)-biotinyl-L-lysyl-[protein] + hydrogencarbonate + ATP = N(6)-carboxybiotinyl-L-lysyl-[protein] + ADP + phosphate + H(+)</text>
        <dbReference type="Rhea" id="RHEA:13501"/>
        <dbReference type="Rhea" id="RHEA-COMP:10505"/>
        <dbReference type="Rhea" id="RHEA-COMP:10506"/>
        <dbReference type="ChEBI" id="CHEBI:15378"/>
        <dbReference type="ChEBI" id="CHEBI:17544"/>
        <dbReference type="ChEBI" id="CHEBI:30616"/>
        <dbReference type="ChEBI" id="CHEBI:43474"/>
        <dbReference type="ChEBI" id="CHEBI:83144"/>
        <dbReference type="ChEBI" id="CHEBI:83145"/>
        <dbReference type="ChEBI" id="CHEBI:456216"/>
        <dbReference type="EC" id="6.3.4.14"/>
    </reaction>
    <physiologicalReaction direction="left-to-right" evidence="7">
        <dbReference type="Rhea" id="RHEA:13502"/>
    </physiologicalReaction>
</comment>
<dbReference type="GO" id="GO:0004075">
    <property type="term" value="F:biotin carboxylase activity"/>
    <property type="evidence" value="ECO:0007669"/>
    <property type="project" value="UniProtKB-EC"/>
</dbReference>
<dbReference type="Gene3D" id="2.40.50.100">
    <property type="match status" value="1"/>
</dbReference>
<feature type="domain" description="ATP-grasp" evidence="11">
    <location>
        <begin position="127"/>
        <end position="323"/>
    </location>
</feature>
<feature type="domain" description="Biotin carboxylation" evidence="12">
    <location>
        <begin position="8"/>
        <end position="451"/>
    </location>
</feature>
<evidence type="ECO:0000256" key="7">
    <source>
        <dbReference type="ARBA" id="ARBA00048501"/>
    </source>
</evidence>
<dbReference type="RefSeq" id="WP_209883615.1">
    <property type="nucleotide sequence ID" value="NZ_JAGGMR010000001.1"/>
</dbReference>
<dbReference type="InterPro" id="IPR000089">
    <property type="entry name" value="Biotin_lipoyl"/>
</dbReference>
<evidence type="ECO:0000259" key="11">
    <source>
        <dbReference type="PROSITE" id="PS50975"/>
    </source>
</evidence>
<dbReference type="Gene3D" id="3.40.50.20">
    <property type="match status" value="1"/>
</dbReference>
<dbReference type="InterPro" id="IPR050856">
    <property type="entry name" value="Biotin_carboxylase_complex"/>
</dbReference>
<dbReference type="Pfam" id="PF00289">
    <property type="entry name" value="Biotin_carb_N"/>
    <property type="match status" value="1"/>
</dbReference>
<dbReference type="InterPro" id="IPR011054">
    <property type="entry name" value="Rudment_hybrid_motif"/>
</dbReference>
<accession>A0ABS4Q668</accession>
<evidence type="ECO:0000256" key="9">
    <source>
        <dbReference type="SAM" id="MobiDB-lite"/>
    </source>
</evidence>
<reference evidence="13 14" key="1">
    <citation type="submission" date="2021-03" db="EMBL/GenBank/DDBJ databases">
        <title>Sequencing the genomes of 1000 actinobacteria strains.</title>
        <authorList>
            <person name="Klenk H.-P."/>
        </authorList>
    </citation>
    <scope>NUCLEOTIDE SEQUENCE [LARGE SCALE GENOMIC DNA]</scope>
    <source>
        <strain evidence="13 14">DSM 45516</strain>
    </source>
</reference>
<dbReference type="SMART" id="SM00878">
    <property type="entry name" value="Biotin_carb_C"/>
    <property type="match status" value="1"/>
</dbReference>
<keyword evidence="4 8" id="KW-0547">Nucleotide-binding</keyword>
<organism evidence="13 14">
    <name type="scientific">Nocardia goodfellowii</name>
    <dbReference type="NCBI Taxonomy" id="882446"/>
    <lineage>
        <taxon>Bacteria</taxon>
        <taxon>Bacillati</taxon>
        <taxon>Actinomycetota</taxon>
        <taxon>Actinomycetes</taxon>
        <taxon>Mycobacteriales</taxon>
        <taxon>Nocardiaceae</taxon>
        <taxon>Nocardia</taxon>
    </lineage>
</organism>
<dbReference type="Pfam" id="PF00364">
    <property type="entry name" value="Biotin_lipoyl"/>
    <property type="match status" value="1"/>
</dbReference>
<feature type="compositionally biased region" description="Basic residues" evidence="9">
    <location>
        <begin position="511"/>
        <end position="521"/>
    </location>
</feature>
<evidence type="ECO:0000256" key="2">
    <source>
        <dbReference type="ARBA" id="ARBA00013263"/>
    </source>
</evidence>
<dbReference type="EC" id="6.3.4.14" evidence="2"/>
<dbReference type="InterPro" id="IPR011764">
    <property type="entry name" value="Biotin_carboxylation_dom"/>
</dbReference>
<dbReference type="InterPro" id="IPR005482">
    <property type="entry name" value="Biotin_COase_C"/>
</dbReference>
<dbReference type="Gene3D" id="3.30.470.20">
    <property type="entry name" value="ATP-grasp fold, B domain"/>
    <property type="match status" value="1"/>
</dbReference>
<proteinExistence type="predicted"/>
<comment type="cofactor">
    <cofactor evidence="1">
        <name>biotin</name>
        <dbReference type="ChEBI" id="CHEBI:57586"/>
    </cofactor>
</comment>
<keyword evidence="6" id="KW-0092">Biotin</keyword>
<dbReference type="PROSITE" id="PS00867">
    <property type="entry name" value="CPSASE_2"/>
    <property type="match status" value="1"/>
</dbReference>
<dbReference type="CDD" id="cd06850">
    <property type="entry name" value="biotinyl_domain"/>
    <property type="match status" value="1"/>
</dbReference>
<dbReference type="Pfam" id="PF02786">
    <property type="entry name" value="CPSase_L_D2"/>
    <property type="match status" value="1"/>
</dbReference>
<evidence type="ECO:0000256" key="4">
    <source>
        <dbReference type="ARBA" id="ARBA00022741"/>
    </source>
</evidence>
<dbReference type="InterPro" id="IPR001882">
    <property type="entry name" value="Biotin_BS"/>
</dbReference>
<gene>
    <name evidence="13" type="ORF">BJ987_000089</name>
</gene>
<evidence type="ECO:0000256" key="5">
    <source>
        <dbReference type="ARBA" id="ARBA00022840"/>
    </source>
</evidence>
<evidence type="ECO:0000259" key="10">
    <source>
        <dbReference type="PROSITE" id="PS50968"/>
    </source>
</evidence>
<dbReference type="SUPFAM" id="SSF56059">
    <property type="entry name" value="Glutathione synthetase ATP-binding domain-like"/>
    <property type="match status" value="1"/>
</dbReference>
<dbReference type="PANTHER" id="PTHR18866:SF33">
    <property type="entry name" value="METHYLCROTONOYL-COA CARBOXYLASE SUBUNIT ALPHA, MITOCHONDRIAL-RELATED"/>
    <property type="match status" value="1"/>
</dbReference>
<dbReference type="PROSITE" id="PS50975">
    <property type="entry name" value="ATP_GRASP"/>
    <property type="match status" value="1"/>
</dbReference>
<sequence length="599" mass="63176">MPSHASARITKVLVANRGEIAVRVIRAAKDAGIGSVAVYAEPDADAPFVKLADEAFALGGQTSAESYLVFDKILDAAAKSGADAIHPGYGFLSENADFAQAVIDAGLIWIGPSPQSIRDLGDKVTARHIAERAQAPMAAGTKDPVKNADEVVEFAQQYGVPVAIKAAFGGGGRGMKVAHSIEEIPELFDSAVREATAAFGRGECFVEQYLDKARHVEAQVIADKHGNVVVAGTRDCSLQRRFQKLVEEAPAPFLSDAVRAAIHESAKRICREAGYYGAGTVEYLVQGETVSFLEVNTRLQVEHPVTEETAGIDLVRQQFRIAEGHELSIKEDPTPRGHSFEFRINGEDAGRGFLPAPGPVAVYREPSGPGVRVDSGVVQGSVIGGQFDSMLAKLIVTGENREQALQRARRALAEYEVDGLATVIPFHRAIVEDPAFIGDGEKFDVYTKWIENEWVNNVEPFTPGAVAADEDEELPRQKVVVEVGGRRVEVSLPGNFTVGGGAGAANGAGAIRKKPKPRKRGGAGAGAASGDAVTAPMQGTVVKVAVEEGQSVEAGDLIVVLEAMKMENPVNAHKAGVVTGLSVAAGAAITQGTVLAEIK</sequence>
<protein>
    <recommendedName>
        <fullName evidence="2">biotin carboxylase</fullName>
        <ecNumber evidence="2">6.3.4.14</ecNumber>
    </recommendedName>
</protein>
<dbReference type="GO" id="GO:0003989">
    <property type="term" value="F:acetyl-CoA carboxylase activity"/>
    <property type="evidence" value="ECO:0007669"/>
    <property type="project" value="UniProtKB-EC"/>
</dbReference>
<dbReference type="Pfam" id="PF02785">
    <property type="entry name" value="Biotin_carb_C"/>
    <property type="match status" value="1"/>
</dbReference>
<evidence type="ECO:0000313" key="14">
    <source>
        <dbReference type="Proteomes" id="UP001519325"/>
    </source>
</evidence>
<dbReference type="EMBL" id="JAGGMR010000001">
    <property type="protein sequence ID" value="MBP2187188.1"/>
    <property type="molecule type" value="Genomic_DNA"/>
</dbReference>
<dbReference type="SUPFAM" id="SSF51230">
    <property type="entry name" value="Single hybrid motif"/>
    <property type="match status" value="1"/>
</dbReference>
<dbReference type="SUPFAM" id="SSF52440">
    <property type="entry name" value="PreATP-grasp domain"/>
    <property type="match status" value="1"/>
</dbReference>
<dbReference type="InterPro" id="IPR013815">
    <property type="entry name" value="ATP_grasp_subdomain_1"/>
</dbReference>
<name>A0ABS4Q668_9NOCA</name>
<comment type="caution">
    <text evidence="13">The sequence shown here is derived from an EMBL/GenBank/DDBJ whole genome shotgun (WGS) entry which is preliminary data.</text>
</comment>
<keyword evidence="3 13" id="KW-0436">Ligase</keyword>
<dbReference type="GO" id="GO:0004658">
    <property type="term" value="F:propionyl-CoA carboxylase activity"/>
    <property type="evidence" value="ECO:0007669"/>
    <property type="project" value="UniProtKB-EC"/>
</dbReference>
<dbReference type="InterPro" id="IPR005481">
    <property type="entry name" value="BC-like_N"/>
</dbReference>
<evidence type="ECO:0000256" key="8">
    <source>
        <dbReference type="PROSITE-ProRule" id="PRU00409"/>
    </source>
</evidence>
<dbReference type="PROSITE" id="PS00866">
    <property type="entry name" value="CPSASE_1"/>
    <property type="match status" value="1"/>
</dbReference>
<dbReference type="InterPro" id="IPR005479">
    <property type="entry name" value="CPAse_ATP-bd"/>
</dbReference>
<keyword evidence="14" id="KW-1185">Reference proteome</keyword>
<feature type="region of interest" description="Disordered" evidence="9">
    <location>
        <begin position="507"/>
        <end position="531"/>
    </location>
</feature>
<dbReference type="SUPFAM" id="SSF51246">
    <property type="entry name" value="Rudiment single hybrid motif"/>
    <property type="match status" value="1"/>
</dbReference>
<dbReference type="PANTHER" id="PTHR18866">
    <property type="entry name" value="CARBOXYLASE:PYRUVATE/ACETYL-COA/PROPIONYL-COA CARBOXYLASE"/>
    <property type="match status" value="1"/>
</dbReference>
<dbReference type="Proteomes" id="UP001519325">
    <property type="component" value="Unassembled WGS sequence"/>
</dbReference>
<evidence type="ECO:0000313" key="13">
    <source>
        <dbReference type="EMBL" id="MBP2187188.1"/>
    </source>
</evidence>
<dbReference type="InterPro" id="IPR011761">
    <property type="entry name" value="ATP-grasp"/>
</dbReference>
<dbReference type="Gene3D" id="3.30.1490.20">
    <property type="entry name" value="ATP-grasp fold, A domain"/>
    <property type="match status" value="1"/>
</dbReference>
<evidence type="ECO:0000256" key="6">
    <source>
        <dbReference type="ARBA" id="ARBA00023267"/>
    </source>
</evidence>
<dbReference type="InterPro" id="IPR016185">
    <property type="entry name" value="PreATP-grasp_dom_sf"/>
</dbReference>